<evidence type="ECO:0000259" key="8">
    <source>
        <dbReference type="PROSITE" id="PS51314"/>
    </source>
</evidence>
<protein>
    <recommendedName>
        <fullName evidence="8">VPS37 C-terminal domain-containing protein</fullName>
    </recommendedName>
</protein>
<feature type="compositionally biased region" description="Polar residues" evidence="7">
    <location>
        <begin position="145"/>
        <end position="156"/>
    </location>
</feature>
<dbReference type="InterPro" id="IPR009851">
    <property type="entry name" value="Mod_r"/>
</dbReference>
<comment type="subcellular location">
    <subcellularLocation>
        <location evidence="1">Endosome</location>
    </subcellularLocation>
</comment>
<reference evidence="9 10" key="1">
    <citation type="journal article" date="2019" name="Nat. Ecol. Evol.">
        <title>Megaphylogeny resolves global patterns of mushroom evolution.</title>
        <authorList>
            <person name="Varga T."/>
            <person name="Krizsan K."/>
            <person name="Foldi C."/>
            <person name="Dima B."/>
            <person name="Sanchez-Garcia M."/>
            <person name="Sanchez-Ramirez S."/>
            <person name="Szollosi G.J."/>
            <person name="Szarkandi J.G."/>
            <person name="Papp V."/>
            <person name="Albert L."/>
            <person name="Andreopoulos W."/>
            <person name="Angelini C."/>
            <person name="Antonin V."/>
            <person name="Barry K.W."/>
            <person name="Bougher N.L."/>
            <person name="Buchanan P."/>
            <person name="Buyck B."/>
            <person name="Bense V."/>
            <person name="Catcheside P."/>
            <person name="Chovatia M."/>
            <person name="Cooper J."/>
            <person name="Damon W."/>
            <person name="Desjardin D."/>
            <person name="Finy P."/>
            <person name="Geml J."/>
            <person name="Haridas S."/>
            <person name="Hughes K."/>
            <person name="Justo A."/>
            <person name="Karasinski D."/>
            <person name="Kautmanova I."/>
            <person name="Kiss B."/>
            <person name="Kocsube S."/>
            <person name="Kotiranta H."/>
            <person name="LaButti K.M."/>
            <person name="Lechner B.E."/>
            <person name="Liimatainen K."/>
            <person name="Lipzen A."/>
            <person name="Lukacs Z."/>
            <person name="Mihaltcheva S."/>
            <person name="Morgado L.N."/>
            <person name="Niskanen T."/>
            <person name="Noordeloos M.E."/>
            <person name="Ohm R.A."/>
            <person name="Ortiz-Santana B."/>
            <person name="Ovrebo C."/>
            <person name="Racz N."/>
            <person name="Riley R."/>
            <person name="Savchenko A."/>
            <person name="Shiryaev A."/>
            <person name="Soop K."/>
            <person name="Spirin V."/>
            <person name="Szebenyi C."/>
            <person name="Tomsovsky M."/>
            <person name="Tulloss R.E."/>
            <person name="Uehling J."/>
            <person name="Grigoriev I.V."/>
            <person name="Vagvolgyi C."/>
            <person name="Papp T."/>
            <person name="Martin F.M."/>
            <person name="Miettinen O."/>
            <person name="Hibbett D.S."/>
            <person name="Nagy L.G."/>
        </authorList>
    </citation>
    <scope>NUCLEOTIDE SEQUENCE [LARGE SCALE GENOMIC DNA]</scope>
    <source>
        <strain evidence="9 10">FP101781</strain>
    </source>
</reference>
<dbReference type="SUPFAM" id="SSF140111">
    <property type="entry name" value="Endosomal sorting complex assembly domain"/>
    <property type="match status" value="1"/>
</dbReference>
<dbReference type="PROSITE" id="PS51314">
    <property type="entry name" value="VPS37_C"/>
    <property type="match status" value="1"/>
</dbReference>
<dbReference type="InterPro" id="IPR037202">
    <property type="entry name" value="ESCRT_assembly_dom"/>
</dbReference>
<dbReference type="OrthoDB" id="10260857at2759"/>
<evidence type="ECO:0000313" key="9">
    <source>
        <dbReference type="EMBL" id="TEB22755.1"/>
    </source>
</evidence>
<dbReference type="GO" id="GO:0006623">
    <property type="term" value="P:protein targeting to vacuole"/>
    <property type="evidence" value="ECO:0007669"/>
    <property type="project" value="TreeGrafter"/>
</dbReference>
<dbReference type="Pfam" id="PF07200">
    <property type="entry name" value="Mod_r"/>
    <property type="match status" value="1"/>
</dbReference>
<dbReference type="Proteomes" id="UP000298030">
    <property type="component" value="Unassembled WGS sequence"/>
</dbReference>
<keyword evidence="5 6" id="KW-0653">Protein transport</keyword>
<keyword evidence="3 6" id="KW-0813">Transport</keyword>
<evidence type="ECO:0000256" key="4">
    <source>
        <dbReference type="ARBA" id="ARBA00022753"/>
    </source>
</evidence>
<dbReference type="PANTHER" id="PTHR13678:SF2">
    <property type="entry name" value="VACUOLAR PROTEIN SORTING-ASSOCIATED PROTEIN 37A"/>
    <property type="match status" value="1"/>
</dbReference>
<evidence type="ECO:0000256" key="5">
    <source>
        <dbReference type="ARBA" id="ARBA00022927"/>
    </source>
</evidence>
<evidence type="ECO:0000256" key="7">
    <source>
        <dbReference type="SAM" id="MobiDB-lite"/>
    </source>
</evidence>
<evidence type="ECO:0000256" key="2">
    <source>
        <dbReference type="ARBA" id="ARBA00007617"/>
    </source>
</evidence>
<dbReference type="InterPro" id="IPR029012">
    <property type="entry name" value="Helix_hairpin_bin_sf"/>
</dbReference>
<dbReference type="GO" id="GO:0006612">
    <property type="term" value="P:protein targeting to membrane"/>
    <property type="evidence" value="ECO:0007669"/>
    <property type="project" value="TreeGrafter"/>
</dbReference>
<comment type="caution">
    <text evidence="9">The sequence shown here is derived from an EMBL/GenBank/DDBJ whole genome shotgun (WGS) entry which is preliminary data.</text>
</comment>
<dbReference type="GO" id="GO:0000813">
    <property type="term" value="C:ESCRT I complex"/>
    <property type="evidence" value="ECO:0007669"/>
    <property type="project" value="TreeGrafter"/>
</dbReference>
<proteinExistence type="inferred from homology"/>
<comment type="similarity">
    <text evidence="2">Belongs to the VPS37 family.</text>
</comment>
<dbReference type="GO" id="GO:0043162">
    <property type="term" value="P:ubiquitin-dependent protein catabolic process via the multivesicular body sorting pathway"/>
    <property type="evidence" value="ECO:0007669"/>
    <property type="project" value="UniProtKB-ARBA"/>
</dbReference>
<name>A0A4Y7SLM8_COPMI</name>
<evidence type="ECO:0000256" key="6">
    <source>
        <dbReference type="PROSITE-ProRule" id="PRU00646"/>
    </source>
</evidence>
<feature type="region of interest" description="Disordered" evidence="7">
    <location>
        <begin position="129"/>
        <end position="158"/>
    </location>
</feature>
<keyword evidence="10" id="KW-1185">Reference proteome</keyword>
<dbReference type="PANTHER" id="PTHR13678">
    <property type="entry name" value="VACUOLAR PROTEIN SORTING-ASSOCIATED PROTEIN 37"/>
    <property type="match status" value="1"/>
</dbReference>
<evidence type="ECO:0000256" key="1">
    <source>
        <dbReference type="ARBA" id="ARBA00004177"/>
    </source>
</evidence>
<feature type="domain" description="VPS37 C-terminal" evidence="8">
    <location>
        <begin position="86"/>
        <end position="190"/>
    </location>
</feature>
<organism evidence="9 10">
    <name type="scientific">Coprinellus micaceus</name>
    <name type="common">Glistening ink-cap mushroom</name>
    <name type="synonym">Coprinus micaceus</name>
    <dbReference type="NCBI Taxonomy" id="71717"/>
    <lineage>
        <taxon>Eukaryota</taxon>
        <taxon>Fungi</taxon>
        <taxon>Dikarya</taxon>
        <taxon>Basidiomycota</taxon>
        <taxon>Agaricomycotina</taxon>
        <taxon>Agaricomycetes</taxon>
        <taxon>Agaricomycetidae</taxon>
        <taxon>Agaricales</taxon>
        <taxon>Agaricineae</taxon>
        <taxon>Psathyrellaceae</taxon>
        <taxon>Coprinellus</taxon>
    </lineage>
</organism>
<dbReference type="STRING" id="71717.A0A4Y7SLM8"/>
<dbReference type="Gene3D" id="1.10.287.660">
    <property type="entry name" value="Helix hairpin bin"/>
    <property type="match status" value="1"/>
</dbReference>
<keyword evidence="4" id="KW-0967">Endosome</keyword>
<dbReference type="EMBL" id="QPFP01000086">
    <property type="protein sequence ID" value="TEB22755.1"/>
    <property type="molecule type" value="Genomic_DNA"/>
</dbReference>
<dbReference type="AlphaFoldDB" id="A0A4Y7SLM8"/>
<sequence length="190" mass="22157">MATHLLQDYPELSHFSREDLEDLLNDPAYFQAVFHSLDRVKDLYRSQAELGLANETIAQNNVAHQDSLYKLRAETQAAFDEAKALEKRWKVLEKEQKEVYQRFTSQFLLMRLKHATTDQDDTTEAMANSFVQQQPPPPSSREDGSGTSTPRGNTSVDDFIRQFKEARKTYHKRAMWADKWTKGEVIWRED</sequence>
<evidence type="ECO:0000256" key="3">
    <source>
        <dbReference type="ARBA" id="ARBA00022448"/>
    </source>
</evidence>
<accession>A0A4Y7SLM8</accession>
<gene>
    <name evidence="9" type="ORF">FA13DRAFT_1818811</name>
</gene>
<evidence type="ECO:0000313" key="10">
    <source>
        <dbReference type="Proteomes" id="UP000298030"/>
    </source>
</evidence>